<accession>A0A1I2F4W1</accession>
<dbReference type="PANTHER" id="PTHR43751:SF1">
    <property type="entry name" value="SULFATASE ATSG-RELATED"/>
    <property type="match status" value="1"/>
</dbReference>
<comment type="similarity">
    <text evidence="1">Belongs to the sulfatase family.</text>
</comment>
<proteinExistence type="inferred from homology"/>
<evidence type="ECO:0000313" key="5">
    <source>
        <dbReference type="Proteomes" id="UP000198964"/>
    </source>
</evidence>
<dbReference type="PROSITE" id="PS00523">
    <property type="entry name" value="SULFATASE_1"/>
    <property type="match status" value="1"/>
</dbReference>
<dbReference type="PROSITE" id="PS51257">
    <property type="entry name" value="PROKAR_LIPOPROTEIN"/>
    <property type="match status" value="1"/>
</dbReference>
<dbReference type="SUPFAM" id="SSF48371">
    <property type="entry name" value="ARM repeat"/>
    <property type="match status" value="1"/>
</dbReference>
<sequence>MKRTNQLLGLAVVGLSFGACQPETPQELPNILWLTSEDNSPFAGCYGDSLATTPNLDQLASSGFLYTHAYANAPVCAPARNTIITGVYANSGGHQHMRSYYPKSDQVRFFPQFLREKGYYCTNNHKQDYNMAANQIKGVWDESSREAHYKNRQAGQPFFAIFNTGISHESSIHTSIPTEELKHDPQQMQLPPYHPDTPEMRHDWAQYYDKIQAMDAWVGEKLRELDEAGLAENTIVFYYGDHGGVLARSKRFVYESGTHVPFIIRIPQKFKHLFPAAKPGDKVDRLISFVDLAPTILSLADIKVPDYMQGKAFLGKQRTADPEYAYMFRGRMDERYDMSRAVRDERFRYIRNYMPYRIYGQHINYLWKALSMQSWEQAYLEGRCNPAQSAFWQTKPAEELYDTSVDPWEVNNLAQDQSYQEVLLRMRKASSDWSNRILDTGFIPEGIHYDLGREQAIYDWMRQGNLDLPEIIELADKASLGLEANRDEFVKLLQHESELIRYWATTGLLILGEDAQPARNDLTIALQDSSSCVALVAAEAVYYLGSEQQALTVMLKALEDPNPYIRTQALNILDYTNEFSPEIQQALFAMVKRFEKIQTSDRYDLRVVHWLLDKHGVDKSLLKLNAAI</sequence>
<name>A0A1I2F4W1_9BACT</name>
<dbReference type="InterPro" id="IPR016024">
    <property type="entry name" value="ARM-type_fold"/>
</dbReference>
<feature type="domain" description="Sulfatase N-terminal" evidence="3">
    <location>
        <begin position="29"/>
        <end position="302"/>
    </location>
</feature>
<dbReference type="STRING" id="655355.SAMN05216283_102337"/>
<dbReference type="InterPro" id="IPR000917">
    <property type="entry name" value="Sulfatase_N"/>
</dbReference>
<dbReference type="SUPFAM" id="SSF53649">
    <property type="entry name" value="Alkaline phosphatase-like"/>
    <property type="match status" value="1"/>
</dbReference>
<keyword evidence="5" id="KW-1185">Reference proteome</keyword>
<keyword evidence="2" id="KW-0378">Hydrolase</keyword>
<dbReference type="InterPro" id="IPR052701">
    <property type="entry name" value="GAG_Ulvan_Degrading_Sulfatases"/>
</dbReference>
<dbReference type="Gene3D" id="3.40.720.10">
    <property type="entry name" value="Alkaline Phosphatase, subunit A"/>
    <property type="match status" value="1"/>
</dbReference>
<evidence type="ECO:0000259" key="3">
    <source>
        <dbReference type="Pfam" id="PF00884"/>
    </source>
</evidence>
<organism evidence="4 5">
    <name type="scientific">Sunxiuqinia elliptica</name>
    <dbReference type="NCBI Taxonomy" id="655355"/>
    <lineage>
        <taxon>Bacteria</taxon>
        <taxon>Pseudomonadati</taxon>
        <taxon>Bacteroidota</taxon>
        <taxon>Bacteroidia</taxon>
        <taxon>Marinilabiliales</taxon>
        <taxon>Prolixibacteraceae</taxon>
        <taxon>Sunxiuqinia</taxon>
    </lineage>
</organism>
<dbReference type="EMBL" id="FONW01000002">
    <property type="protein sequence ID" value="SFE99560.1"/>
    <property type="molecule type" value="Genomic_DNA"/>
</dbReference>
<dbReference type="InterPro" id="IPR017850">
    <property type="entry name" value="Alkaline_phosphatase_core_sf"/>
</dbReference>
<dbReference type="GO" id="GO:0016787">
    <property type="term" value="F:hydrolase activity"/>
    <property type="evidence" value="ECO:0007669"/>
    <property type="project" value="UniProtKB-KW"/>
</dbReference>
<dbReference type="Gene3D" id="1.25.10.10">
    <property type="entry name" value="Leucine-rich Repeat Variant"/>
    <property type="match status" value="1"/>
</dbReference>
<protein>
    <submittedName>
        <fullName evidence="4">Arylsulfatase A</fullName>
    </submittedName>
</protein>
<evidence type="ECO:0000256" key="2">
    <source>
        <dbReference type="ARBA" id="ARBA00022801"/>
    </source>
</evidence>
<gene>
    <name evidence="4" type="ORF">SAMN05216283_102337</name>
</gene>
<dbReference type="RefSeq" id="WP_093919001.1">
    <property type="nucleotide sequence ID" value="NZ_FONW01000002.1"/>
</dbReference>
<dbReference type="PANTHER" id="PTHR43751">
    <property type="entry name" value="SULFATASE"/>
    <property type="match status" value="1"/>
</dbReference>
<dbReference type="Pfam" id="PF00884">
    <property type="entry name" value="Sulfatase"/>
    <property type="match status" value="1"/>
</dbReference>
<evidence type="ECO:0000313" key="4">
    <source>
        <dbReference type="EMBL" id="SFE99560.1"/>
    </source>
</evidence>
<dbReference type="InterPro" id="IPR024607">
    <property type="entry name" value="Sulfatase_CS"/>
</dbReference>
<dbReference type="InterPro" id="IPR011989">
    <property type="entry name" value="ARM-like"/>
</dbReference>
<reference evidence="4 5" key="1">
    <citation type="submission" date="2016-10" db="EMBL/GenBank/DDBJ databases">
        <authorList>
            <person name="de Groot N.N."/>
        </authorList>
    </citation>
    <scope>NUCLEOTIDE SEQUENCE [LARGE SCALE GENOMIC DNA]</scope>
    <source>
        <strain evidence="4 5">CGMCC 1.9156</strain>
    </source>
</reference>
<dbReference type="Proteomes" id="UP000198964">
    <property type="component" value="Unassembled WGS sequence"/>
</dbReference>
<dbReference type="CDD" id="cd16027">
    <property type="entry name" value="SGSH"/>
    <property type="match status" value="1"/>
</dbReference>
<evidence type="ECO:0000256" key="1">
    <source>
        <dbReference type="ARBA" id="ARBA00008779"/>
    </source>
</evidence>
<dbReference type="AlphaFoldDB" id="A0A1I2F4W1"/>